<accession>A0A067P717</accession>
<evidence type="ECO:0000313" key="3">
    <source>
        <dbReference type="Proteomes" id="UP000027265"/>
    </source>
</evidence>
<dbReference type="Proteomes" id="UP000027265">
    <property type="component" value="Unassembled WGS sequence"/>
</dbReference>
<dbReference type="AlphaFoldDB" id="A0A067P717"/>
<evidence type="ECO:0000313" key="2">
    <source>
        <dbReference type="EMBL" id="KDQ49615.1"/>
    </source>
</evidence>
<dbReference type="HOGENOM" id="CLU_990663_0_0_1"/>
<protein>
    <submittedName>
        <fullName evidence="2">Uncharacterized protein</fullName>
    </submittedName>
</protein>
<proteinExistence type="predicted"/>
<gene>
    <name evidence="2" type="ORF">JAAARDRAFT_639124</name>
</gene>
<evidence type="ECO:0000256" key="1">
    <source>
        <dbReference type="SAM" id="MobiDB-lite"/>
    </source>
</evidence>
<dbReference type="EMBL" id="KL197779">
    <property type="protein sequence ID" value="KDQ49615.1"/>
    <property type="molecule type" value="Genomic_DNA"/>
</dbReference>
<keyword evidence="3" id="KW-1185">Reference proteome</keyword>
<organism evidence="2 3">
    <name type="scientific">Jaapia argillacea MUCL 33604</name>
    <dbReference type="NCBI Taxonomy" id="933084"/>
    <lineage>
        <taxon>Eukaryota</taxon>
        <taxon>Fungi</taxon>
        <taxon>Dikarya</taxon>
        <taxon>Basidiomycota</taxon>
        <taxon>Agaricomycotina</taxon>
        <taxon>Agaricomycetes</taxon>
        <taxon>Agaricomycetidae</taxon>
        <taxon>Jaapiales</taxon>
        <taxon>Jaapiaceae</taxon>
        <taxon>Jaapia</taxon>
    </lineage>
</organism>
<feature type="compositionally biased region" description="Basic residues" evidence="1">
    <location>
        <begin position="116"/>
        <end position="126"/>
    </location>
</feature>
<sequence>MSIECTRIRKPDYPERMPFFQRFSALNRLRERMMVEKRPTFMSSRKPTGNCSGRLSFLLLKSTLLLYHSSQTIHQLTPKLSPKPPQHLQPCVSTVVTGNQRPRIFSPAPRSSSSRSKTHNSGRPRYIRIPEYIDDRNGSIHPTGKTEIKTGSTRPKLRTPDIANPISELPVHKVMSQDLKSHNVVIIGMRHHGVLPPTPEIRAGWYITARISVKLIVETHPESGASTQNVVCIRSPEPTFSPPNPSPSTCAQANASWWRFKGSVCTKIGIHLRRVMGKSRF</sequence>
<name>A0A067P717_9AGAM</name>
<reference evidence="3" key="1">
    <citation type="journal article" date="2014" name="Proc. Natl. Acad. Sci. U.S.A.">
        <title>Extensive sampling of basidiomycete genomes demonstrates inadequacy of the white-rot/brown-rot paradigm for wood decay fungi.</title>
        <authorList>
            <person name="Riley R."/>
            <person name="Salamov A.A."/>
            <person name="Brown D.W."/>
            <person name="Nagy L.G."/>
            <person name="Floudas D."/>
            <person name="Held B.W."/>
            <person name="Levasseur A."/>
            <person name="Lombard V."/>
            <person name="Morin E."/>
            <person name="Otillar R."/>
            <person name="Lindquist E.A."/>
            <person name="Sun H."/>
            <person name="LaButti K.M."/>
            <person name="Schmutz J."/>
            <person name="Jabbour D."/>
            <person name="Luo H."/>
            <person name="Baker S.E."/>
            <person name="Pisabarro A.G."/>
            <person name="Walton J.D."/>
            <person name="Blanchette R.A."/>
            <person name="Henrissat B."/>
            <person name="Martin F."/>
            <person name="Cullen D."/>
            <person name="Hibbett D.S."/>
            <person name="Grigoriev I.V."/>
        </authorList>
    </citation>
    <scope>NUCLEOTIDE SEQUENCE [LARGE SCALE GENOMIC DNA]</scope>
    <source>
        <strain evidence="3">MUCL 33604</strain>
    </source>
</reference>
<feature type="compositionally biased region" description="Low complexity" evidence="1">
    <location>
        <begin position="101"/>
        <end position="115"/>
    </location>
</feature>
<feature type="compositionally biased region" description="Basic and acidic residues" evidence="1">
    <location>
        <begin position="131"/>
        <end position="148"/>
    </location>
</feature>
<dbReference type="InParanoid" id="A0A067P717"/>
<feature type="region of interest" description="Disordered" evidence="1">
    <location>
        <begin position="98"/>
        <end position="163"/>
    </location>
</feature>